<dbReference type="NCBIfam" id="TIGR00756">
    <property type="entry name" value="PPR"/>
    <property type="match status" value="2"/>
</dbReference>
<dbReference type="FunFam" id="1.25.40.10:FF:000341">
    <property type="entry name" value="Pentatricopeptide repeat-containing protein chloroplastic"/>
    <property type="match status" value="1"/>
</dbReference>
<evidence type="ECO:0000256" key="1">
    <source>
        <dbReference type="ARBA" id="ARBA00006643"/>
    </source>
</evidence>
<evidence type="ECO:0000256" key="3">
    <source>
        <dbReference type="ARBA" id="ARBA00022946"/>
    </source>
</evidence>
<dbReference type="PROSITE" id="PS51375">
    <property type="entry name" value="PPR"/>
    <property type="match status" value="3"/>
</dbReference>
<proteinExistence type="inferred from homology"/>
<dbReference type="InterPro" id="IPR046848">
    <property type="entry name" value="E_motif"/>
</dbReference>
<feature type="repeat" description="PPR" evidence="4">
    <location>
        <begin position="142"/>
        <end position="176"/>
    </location>
</feature>
<feature type="domain" description="DYW" evidence="5">
    <location>
        <begin position="565"/>
        <end position="657"/>
    </location>
</feature>
<dbReference type="GO" id="GO:0010467">
    <property type="term" value="P:gene expression"/>
    <property type="evidence" value="ECO:0007669"/>
    <property type="project" value="UniProtKB-ARBA"/>
</dbReference>
<keyword evidence="2" id="KW-0677">Repeat</keyword>
<dbReference type="InterPro" id="IPR002885">
    <property type="entry name" value="PPR_rpt"/>
</dbReference>
<sequence>MFQIQTPQTLQLAYLPTPFNHQRHRDPAAFRLSSASSTTPTVPFSTTNKNSLIQSLCKKGQLKRAIHLLPHEQNPTQHTFELLIQSCAHHKSLSDAFTVHRNLIDNGFAEDPFLATKLINMYCELDSIQHARQVFDEITHRTVYVWNAILRALSLLGYGEEALSLYKRMNRIGMRSDRFTYTYALKACVVSESVPFSLWRGKEIHAHVLRHGYESHVHIMTTLVDMYAKFGCVKNANLVFSSMPVKNLVSWSAMIACFAKNGRPFEALELFREMMLDSGDMLPNSVTMVSVLQACAALSALEQGKLIHAYILRKGLDSILPVMSALITMYARCGELDLGENVFNQMDKKDIVSWNSLISSYGIHGLGTKALTVFQEMVQLGISPSPISFISVLGACSHSGLVDEGKILFDSMVKKHRIRPSTEHYACMVDLLGRANRLDEAAKLIADMRDEPGPEVWGALLGSCRIHCNVELAERASRQLFELEPMNAGNYVLLADIYAEAKMWDEVKRVKKLLEAKGLQKLSGCSWIEVKRKIYSLKSVDELNPQIEQLHALLVKLSKEMMEKGYVPETKVVLYDLDTDEKQRMLLGHSEKLAVAFGLINCSKGETIRITKNLRLCEDCHSFTKFISKFTNREILVRDINRFHNFRDGECSCRDYW</sequence>
<organism evidence="6 7">
    <name type="scientific">Handroanthus impetiginosus</name>
    <dbReference type="NCBI Taxonomy" id="429701"/>
    <lineage>
        <taxon>Eukaryota</taxon>
        <taxon>Viridiplantae</taxon>
        <taxon>Streptophyta</taxon>
        <taxon>Embryophyta</taxon>
        <taxon>Tracheophyta</taxon>
        <taxon>Spermatophyta</taxon>
        <taxon>Magnoliopsida</taxon>
        <taxon>eudicotyledons</taxon>
        <taxon>Gunneridae</taxon>
        <taxon>Pentapetalae</taxon>
        <taxon>asterids</taxon>
        <taxon>lamiids</taxon>
        <taxon>Lamiales</taxon>
        <taxon>Bignoniaceae</taxon>
        <taxon>Crescentiina</taxon>
        <taxon>Tabebuia alliance</taxon>
        <taxon>Handroanthus</taxon>
    </lineage>
</organism>
<dbReference type="GO" id="GO:0016071">
    <property type="term" value="P:mRNA metabolic process"/>
    <property type="evidence" value="ECO:0007669"/>
    <property type="project" value="UniProtKB-ARBA"/>
</dbReference>
<evidence type="ECO:0000313" key="6">
    <source>
        <dbReference type="EMBL" id="PIN05284.1"/>
    </source>
</evidence>
<dbReference type="FunFam" id="1.25.40.10:FF:001104">
    <property type="entry name" value="Uncharacterized protein"/>
    <property type="match status" value="1"/>
</dbReference>
<comment type="similarity">
    <text evidence="1">Belongs to the PPR family. PCMP-H subfamily.</text>
</comment>
<gene>
    <name evidence="6" type="ORF">CDL12_22173</name>
</gene>
<dbReference type="OrthoDB" id="185373at2759"/>
<reference evidence="7" key="1">
    <citation type="journal article" date="2018" name="Gigascience">
        <title>Genome assembly of the Pink Ipe (Handroanthus impetiginosus, Bignoniaceae), a highly valued, ecologically keystone Neotropical timber forest tree.</title>
        <authorList>
            <person name="Silva-Junior O.B."/>
            <person name="Grattapaglia D."/>
            <person name="Novaes E."/>
            <person name="Collevatti R.G."/>
        </authorList>
    </citation>
    <scope>NUCLEOTIDE SEQUENCE [LARGE SCALE GENOMIC DNA]</scope>
    <source>
        <strain evidence="7">cv. UFG-1</strain>
    </source>
</reference>
<feature type="repeat" description="PPR" evidence="4">
    <location>
        <begin position="350"/>
        <end position="384"/>
    </location>
</feature>
<dbReference type="PANTHER" id="PTHR47926:SF482">
    <property type="entry name" value="PENTATRICOPEPTIDE REPEAT-CONTAINING PROTEIN CHLOROPLASTIC"/>
    <property type="match status" value="1"/>
</dbReference>
<dbReference type="InterPro" id="IPR032867">
    <property type="entry name" value="DYW_dom"/>
</dbReference>
<protein>
    <recommendedName>
        <fullName evidence="5">DYW domain-containing protein</fullName>
    </recommendedName>
</protein>
<keyword evidence="7" id="KW-1185">Reference proteome</keyword>
<evidence type="ECO:0000256" key="2">
    <source>
        <dbReference type="ARBA" id="ARBA00022737"/>
    </source>
</evidence>
<evidence type="ECO:0000256" key="4">
    <source>
        <dbReference type="PROSITE-ProRule" id="PRU00708"/>
    </source>
</evidence>
<dbReference type="GO" id="GO:0009451">
    <property type="term" value="P:RNA modification"/>
    <property type="evidence" value="ECO:0007669"/>
    <property type="project" value="InterPro"/>
</dbReference>
<dbReference type="InterPro" id="IPR011990">
    <property type="entry name" value="TPR-like_helical_dom_sf"/>
</dbReference>
<keyword evidence="3" id="KW-0809">Transit peptide</keyword>
<dbReference type="Pfam" id="PF01535">
    <property type="entry name" value="PPR"/>
    <property type="match status" value="4"/>
</dbReference>
<evidence type="ECO:0000313" key="7">
    <source>
        <dbReference type="Proteomes" id="UP000231279"/>
    </source>
</evidence>
<dbReference type="Proteomes" id="UP000231279">
    <property type="component" value="Unassembled WGS sequence"/>
</dbReference>
<dbReference type="PANTHER" id="PTHR47926">
    <property type="entry name" value="PENTATRICOPEPTIDE REPEAT-CONTAINING PROTEIN"/>
    <property type="match status" value="1"/>
</dbReference>
<feature type="repeat" description="PPR" evidence="4">
    <location>
        <begin position="247"/>
        <end position="282"/>
    </location>
</feature>
<evidence type="ECO:0000259" key="5">
    <source>
        <dbReference type="Pfam" id="PF14432"/>
    </source>
</evidence>
<dbReference type="EMBL" id="NKXS01004826">
    <property type="protein sequence ID" value="PIN05284.1"/>
    <property type="molecule type" value="Genomic_DNA"/>
</dbReference>
<accession>A0A2G9GJ05</accession>
<dbReference type="InterPro" id="IPR046960">
    <property type="entry name" value="PPR_At4g14850-like_plant"/>
</dbReference>
<dbReference type="STRING" id="429701.A0A2G9GJ05"/>
<dbReference type="Pfam" id="PF20431">
    <property type="entry name" value="E_motif"/>
    <property type="match status" value="1"/>
</dbReference>
<dbReference type="Pfam" id="PF14432">
    <property type="entry name" value="DYW_deaminase"/>
    <property type="match status" value="1"/>
</dbReference>
<dbReference type="GO" id="GO:0003723">
    <property type="term" value="F:RNA binding"/>
    <property type="evidence" value="ECO:0007669"/>
    <property type="project" value="InterPro"/>
</dbReference>
<dbReference type="Gene3D" id="1.25.40.10">
    <property type="entry name" value="Tetratricopeptide repeat domain"/>
    <property type="match status" value="4"/>
</dbReference>
<dbReference type="GO" id="GO:0008270">
    <property type="term" value="F:zinc ion binding"/>
    <property type="evidence" value="ECO:0007669"/>
    <property type="project" value="InterPro"/>
</dbReference>
<dbReference type="Pfam" id="PF13041">
    <property type="entry name" value="PPR_2"/>
    <property type="match status" value="2"/>
</dbReference>
<dbReference type="AlphaFoldDB" id="A0A2G9GJ05"/>
<dbReference type="FunFam" id="1.25.40.10:FF:000462">
    <property type="entry name" value="Pentatricopeptide repeat-containing protein, chloroplastic"/>
    <property type="match status" value="1"/>
</dbReference>
<comment type="caution">
    <text evidence="6">The sequence shown here is derived from an EMBL/GenBank/DDBJ whole genome shotgun (WGS) entry which is preliminary data.</text>
</comment>
<name>A0A2G9GJ05_9LAMI</name>